<keyword evidence="1" id="KW-0863">Zinc-finger</keyword>
<proteinExistence type="predicted"/>
<dbReference type="PROSITE" id="PS50966">
    <property type="entry name" value="ZF_SWIM"/>
    <property type="match status" value="1"/>
</dbReference>
<protein>
    <submittedName>
        <fullName evidence="3">SWIM zinc finger domain containing protein</fullName>
    </submittedName>
</protein>
<dbReference type="GeneID" id="14914618"/>
<feature type="domain" description="SWIM-type" evidence="2">
    <location>
        <begin position="32"/>
        <end position="64"/>
    </location>
</feature>
<sequence>MQHTKVNGAAMLHKHLNLIVEVVLQLFAISSYHVNTDLGTCLCPYYIYTSKQCKHIMAITLLQGLADNSYPMWLCYISPTTFCNPTVFSDNDEGQCKALGIIGPPGRACWSHAHTIVTTTSS</sequence>
<dbReference type="InterPro" id="IPR007527">
    <property type="entry name" value="Znf_SWIM"/>
</dbReference>
<dbReference type="EMBL" id="KB008073">
    <property type="protein sequence ID" value="ELR13952.1"/>
    <property type="molecule type" value="Genomic_DNA"/>
</dbReference>
<evidence type="ECO:0000256" key="1">
    <source>
        <dbReference type="PROSITE-ProRule" id="PRU00325"/>
    </source>
</evidence>
<evidence type="ECO:0000313" key="4">
    <source>
        <dbReference type="Proteomes" id="UP000011083"/>
    </source>
</evidence>
<keyword evidence="1" id="KW-0479">Metal-binding</keyword>
<keyword evidence="4" id="KW-1185">Reference proteome</keyword>
<gene>
    <name evidence="3" type="ORF">ACA1_364900</name>
</gene>
<reference evidence="3 4" key="1">
    <citation type="journal article" date="2013" name="Genome Biol.">
        <title>Genome of Acanthamoeba castellanii highlights extensive lateral gene transfer and early evolution of tyrosine kinase signaling.</title>
        <authorList>
            <person name="Clarke M."/>
            <person name="Lohan A.J."/>
            <person name="Liu B."/>
            <person name="Lagkouvardos I."/>
            <person name="Roy S."/>
            <person name="Zafar N."/>
            <person name="Bertelli C."/>
            <person name="Schilde C."/>
            <person name="Kianianmomeni A."/>
            <person name="Burglin T.R."/>
            <person name="Frech C."/>
            <person name="Turcotte B."/>
            <person name="Kopec K.O."/>
            <person name="Synnott J.M."/>
            <person name="Choo C."/>
            <person name="Paponov I."/>
            <person name="Finkler A."/>
            <person name="Soon Heng Tan C."/>
            <person name="Hutchins A.P."/>
            <person name="Weinmeier T."/>
            <person name="Rattei T."/>
            <person name="Chu J.S."/>
            <person name="Gimenez G."/>
            <person name="Irimia M."/>
            <person name="Rigden D.J."/>
            <person name="Fitzpatrick D.A."/>
            <person name="Lorenzo-Morales J."/>
            <person name="Bateman A."/>
            <person name="Chiu C.H."/>
            <person name="Tang P."/>
            <person name="Hegemann P."/>
            <person name="Fromm H."/>
            <person name="Raoult D."/>
            <person name="Greub G."/>
            <person name="Miranda-Saavedra D."/>
            <person name="Chen N."/>
            <person name="Nash P."/>
            <person name="Ginger M.L."/>
            <person name="Horn M."/>
            <person name="Schaap P."/>
            <person name="Caler L."/>
            <person name="Loftus B."/>
        </authorList>
    </citation>
    <scope>NUCLEOTIDE SEQUENCE [LARGE SCALE GENOMIC DNA]</scope>
    <source>
        <strain evidence="3 4">Neff</strain>
    </source>
</reference>
<dbReference type="AlphaFoldDB" id="L8GLP2"/>
<accession>L8GLP2</accession>
<name>L8GLP2_ACACF</name>
<dbReference type="KEGG" id="acan:ACA1_364900"/>
<organism evidence="3 4">
    <name type="scientific">Acanthamoeba castellanii (strain ATCC 30010 / Neff)</name>
    <dbReference type="NCBI Taxonomy" id="1257118"/>
    <lineage>
        <taxon>Eukaryota</taxon>
        <taxon>Amoebozoa</taxon>
        <taxon>Discosea</taxon>
        <taxon>Longamoebia</taxon>
        <taxon>Centramoebida</taxon>
        <taxon>Acanthamoebidae</taxon>
        <taxon>Acanthamoeba</taxon>
    </lineage>
</organism>
<evidence type="ECO:0000313" key="3">
    <source>
        <dbReference type="EMBL" id="ELR13952.1"/>
    </source>
</evidence>
<dbReference type="VEuPathDB" id="AmoebaDB:ACA1_364900"/>
<keyword evidence="1" id="KW-0862">Zinc</keyword>
<dbReference type="RefSeq" id="XP_004335965.1">
    <property type="nucleotide sequence ID" value="XM_004335917.1"/>
</dbReference>
<dbReference type="Proteomes" id="UP000011083">
    <property type="component" value="Unassembled WGS sequence"/>
</dbReference>
<evidence type="ECO:0000259" key="2">
    <source>
        <dbReference type="PROSITE" id="PS50966"/>
    </source>
</evidence>
<dbReference type="GO" id="GO:0008270">
    <property type="term" value="F:zinc ion binding"/>
    <property type="evidence" value="ECO:0007669"/>
    <property type="project" value="UniProtKB-KW"/>
</dbReference>
<dbReference type="Pfam" id="PF04434">
    <property type="entry name" value="SWIM"/>
    <property type="match status" value="1"/>
</dbReference>